<reference evidence="4" key="1">
    <citation type="submission" date="2018-02" db="EMBL/GenBank/DDBJ databases">
        <title>Draft genome sequencing of Rhodococcus opacus KU647198.</title>
        <authorList>
            <person name="Zheng B.-X."/>
        </authorList>
    </citation>
    <scope>NUCLEOTIDE SEQUENCE [LARGE SCALE GENOMIC DNA]</scope>
    <source>
        <strain evidence="4">04-OD7</strain>
    </source>
</reference>
<dbReference type="PIRSF" id="PIRSF000429">
    <property type="entry name" value="Ac-CoA_Ac_transf"/>
    <property type="match status" value="1"/>
</dbReference>
<dbReference type="InterPro" id="IPR055140">
    <property type="entry name" value="Thiolase_C_2"/>
</dbReference>
<dbReference type="PANTHER" id="PTHR42870:SF1">
    <property type="entry name" value="NON-SPECIFIC LIPID-TRANSFER PROTEIN-LIKE 2"/>
    <property type="match status" value="1"/>
</dbReference>
<dbReference type="GO" id="GO:0003985">
    <property type="term" value="F:acetyl-CoA C-acetyltransferase activity"/>
    <property type="evidence" value="ECO:0007669"/>
    <property type="project" value="UniProtKB-EC"/>
</dbReference>
<dbReference type="CDD" id="cd00829">
    <property type="entry name" value="SCP-x_thiolase"/>
    <property type="match status" value="1"/>
</dbReference>
<name>A0A2S8IP72_RHOOP</name>
<dbReference type="Proteomes" id="UP000239290">
    <property type="component" value="Unassembled WGS sequence"/>
</dbReference>
<dbReference type="RefSeq" id="WP_105421928.1">
    <property type="nucleotide sequence ID" value="NZ_PUIO01000062.1"/>
</dbReference>
<dbReference type="AlphaFoldDB" id="A0A2S8IP72"/>
<dbReference type="InterPro" id="IPR016039">
    <property type="entry name" value="Thiolase-like"/>
</dbReference>
<dbReference type="InterPro" id="IPR020616">
    <property type="entry name" value="Thiolase_N"/>
</dbReference>
<sequence>MTSRTSITGWGHSKFGRLNEPDVTALIGSVVPEALTHAQVEPSEVDGIFVGVYNNGFSDQDFQASLVSLSMPEFQHTPAMRVENACGTGSAAVYAACDFIDSGRGEVALVVGAEKMTAVDTPRAGEILLSGCYRPEESNVTGGFAGVFAGIARAYAERYGDPSAAMAAIAAKNHHNGMSNPYAQLHKDLSFDFCNTVSDKNPYVAEPLRRTDCSLLSDGAVALVITSADRAQAAPRRVAFRARAHANDFLPLSRRDPIEFAGARLAWNRALEQAATSTVDLDFIETHDCFTIAELIQYEVFGLAERGRGHEVVDEGLALPDGKLPINRSGGLKAKGHPIGATGVSMHAIAAMQLTAEAGTFQLPTADLGGVFNMGGTAVTNYASILERW</sequence>
<protein>
    <submittedName>
        <fullName evidence="3">Acetyl-CoA acetyltransferase</fullName>
        <ecNumber evidence="3">2.3.1.9</ecNumber>
    </submittedName>
</protein>
<proteinExistence type="predicted"/>
<gene>
    <name evidence="3" type="ORF">C5613_35885</name>
</gene>
<keyword evidence="3" id="KW-0808">Transferase</keyword>
<evidence type="ECO:0000313" key="3">
    <source>
        <dbReference type="EMBL" id="PQP16574.1"/>
    </source>
</evidence>
<dbReference type="EMBL" id="PUIO01000062">
    <property type="protein sequence ID" value="PQP16574.1"/>
    <property type="molecule type" value="Genomic_DNA"/>
</dbReference>
<evidence type="ECO:0000313" key="4">
    <source>
        <dbReference type="Proteomes" id="UP000239290"/>
    </source>
</evidence>
<accession>A0A2S8IP72</accession>
<dbReference type="PANTHER" id="PTHR42870">
    <property type="entry name" value="ACETYL-COA C-ACETYLTRANSFERASE"/>
    <property type="match status" value="1"/>
</dbReference>
<feature type="domain" description="Thiolase N-terminal" evidence="1">
    <location>
        <begin position="14"/>
        <end position="228"/>
    </location>
</feature>
<comment type="caution">
    <text evidence="3">The sequence shown here is derived from an EMBL/GenBank/DDBJ whole genome shotgun (WGS) entry which is preliminary data.</text>
</comment>
<dbReference type="EC" id="2.3.1.9" evidence="3"/>
<dbReference type="Pfam" id="PF00108">
    <property type="entry name" value="Thiolase_N"/>
    <property type="match status" value="1"/>
</dbReference>
<organism evidence="3 4">
    <name type="scientific">Rhodococcus opacus</name>
    <name type="common">Nocardia opaca</name>
    <dbReference type="NCBI Taxonomy" id="37919"/>
    <lineage>
        <taxon>Bacteria</taxon>
        <taxon>Bacillati</taxon>
        <taxon>Actinomycetota</taxon>
        <taxon>Actinomycetes</taxon>
        <taxon>Mycobacteriales</taxon>
        <taxon>Nocardiaceae</taxon>
        <taxon>Rhodococcus</taxon>
    </lineage>
</organism>
<dbReference type="Gene3D" id="3.40.47.10">
    <property type="match status" value="1"/>
</dbReference>
<dbReference type="SUPFAM" id="SSF53901">
    <property type="entry name" value="Thiolase-like"/>
    <property type="match status" value="1"/>
</dbReference>
<evidence type="ECO:0000259" key="1">
    <source>
        <dbReference type="Pfam" id="PF00108"/>
    </source>
</evidence>
<keyword evidence="3" id="KW-0012">Acyltransferase</keyword>
<dbReference type="NCBIfam" id="NF005704">
    <property type="entry name" value="PRK07516.1"/>
    <property type="match status" value="1"/>
</dbReference>
<dbReference type="InterPro" id="IPR002155">
    <property type="entry name" value="Thiolase"/>
</dbReference>
<feature type="domain" description="Thiolase C-terminal" evidence="2">
    <location>
        <begin position="252"/>
        <end position="388"/>
    </location>
</feature>
<dbReference type="Pfam" id="PF22691">
    <property type="entry name" value="Thiolase_C_1"/>
    <property type="match status" value="1"/>
</dbReference>
<evidence type="ECO:0000259" key="2">
    <source>
        <dbReference type="Pfam" id="PF22691"/>
    </source>
</evidence>